<accession>A0A803N3P9</accession>
<dbReference type="Gene3D" id="1.10.630.10">
    <property type="entry name" value="Cytochrome P450"/>
    <property type="match status" value="1"/>
</dbReference>
<gene>
    <name evidence="8" type="primary">LOC110704654</name>
</gene>
<proteinExistence type="inferred from homology"/>
<dbReference type="GO" id="GO:0005506">
    <property type="term" value="F:iron ion binding"/>
    <property type="evidence" value="ECO:0007669"/>
    <property type="project" value="InterPro"/>
</dbReference>
<dbReference type="PRINTS" id="PR00463">
    <property type="entry name" value="EP450I"/>
</dbReference>
<dbReference type="SMR" id="A0A803N3P9"/>
<evidence type="ECO:0000313" key="8">
    <source>
        <dbReference type="EnsemblPlants" id="AUR62039928-RA:cds"/>
    </source>
</evidence>
<keyword evidence="9" id="KW-1185">Reference proteome</keyword>
<dbReference type="Pfam" id="PF00067">
    <property type="entry name" value="p450"/>
    <property type="match status" value="1"/>
</dbReference>
<comment type="cofactor">
    <cofactor evidence="6">
        <name>heme</name>
        <dbReference type="ChEBI" id="CHEBI:30413"/>
    </cofactor>
</comment>
<dbReference type="Gramene" id="AUR62039928-RA">
    <property type="protein sequence ID" value="AUR62039928-RA:cds"/>
    <property type="gene ID" value="AUR62039928"/>
</dbReference>
<dbReference type="OrthoDB" id="1055148at2759"/>
<dbReference type="GO" id="GO:0016709">
    <property type="term" value="F:oxidoreductase activity, acting on paired donors, with incorporation or reduction of molecular oxygen, NAD(P)H as one donor, and incorporation of one atom of oxygen"/>
    <property type="evidence" value="ECO:0007669"/>
    <property type="project" value="TreeGrafter"/>
</dbReference>
<dbReference type="InterPro" id="IPR036396">
    <property type="entry name" value="Cyt_P450_sf"/>
</dbReference>
<keyword evidence="3 6" id="KW-0479">Metal-binding</keyword>
<dbReference type="PRINTS" id="PR00385">
    <property type="entry name" value="P450"/>
</dbReference>
<keyword evidence="2" id="KW-0812">Transmembrane</keyword>
<evidence type="ECO:0000256" key="5">
    <source>
        <dbReference type="ARBA" id="ARBA00023136"/>
    </source>
</evidence>
<evidence type="ECO:0000313" key="9">
    <source>
        <dbReference type="Proteomes" id="UP000596660"/>
    </source>
</evidence>
<evidence type="ECO:0000256" key="2">
    <source>
        <dbReference type="ARBA" id="ARBA00022692"/>
    </source>
</evidence>
<keyword evidence="5" id="KW-0472">Membrane</keyword>
<protein>
    <recommendedName>
        <fullName evidence="10">Cytochrome P450</fullName>
    </recommendedName>
</protein>
<dbReference type="PROSITE" id="PS00086">
    <property type="entry name" value="CYTOCHROME_P450"/>
    <property type="match status" value="1"/>
</dbReference>
<keyword evidence="6 7" id="KW-0408">Iron</keyword>
<comment type="subcellular location">
    <subcellularLocation>
        <location evidence="1">Membrane</location>
        <topology evidence="1">Single-pass membrane protein</topology>
    </subcellularLocation>
</comment>
<evidence type="ECO:0000256" key="3">
    <source>
        <dbReference type="ARBA" id="ARBA00022723"/>
    </source>
</evidence>
<dbReference type="InterPro" id="IPR002401">
    <property type="entry name" value="Cyt_P450_E_grp-I"/>
</dbReference>
<evidence type="ECO:0000256" key="6">
    <source>
        <dbReference type="PIRSR" id="PIRSR602401-1"/>
    </source>
</evidence>
<keyword evidence="7" id="KW-0560">Oxidoreductase</keyword>
<feature type="binding site" description="axial binding residue" evidence="6">
    <location>
        <position position="195"/>
    </location>
    <ligand>
        <name>heme</name>
        <dbReference type="ChEBI" id="CHEBI:30413"/>
    </ligand>
    <ligandPart>
        <name>Fe</name>
        <dbReference type="ChEBI" id="CHEBI:18248"/>
    </ligandPart>
</feature>
<organism evidence="8 9">
    <name type="scientific">Chenopodium quinoa</name>
    <name type="common">Quinoa</name>
    <dbReference type="NCBI Taxonomy" id="63459"/>
    <lineage>
        <taxon>Eukaryota</taxon>
        <taxon>Viridiplantae</taxon>
        <taxon>Streptophyta</taxon>
        <taxon>Embryophyta</taxon>
        <taxon>Tracheophyta</taxon>
        <taxon>Spermatophyta</taxon>
        <taxon>Magnoliopsida</taxon>
        <taxon>eudicotyledons</taxon>
        <taxon>Gunneridae</taxon>
        <taxon>Pentapetalae</taxon>
        <taxon>Caryophyllales</taxon>
        <taxon>Chenopodiaceae</taxon>
        <taxon>Chenopodioideae</taxon>
        <taxon>Atripliceae</taxon>
        <taxon>Chenopodium</taxon>
    </lineage>
</organism>
<sequence>MVQYCYVDSLLELDIPNEDVEGGVRKLMDNEVVSLCNEFINASTDLPTTELEWTMANLVKYPQVQAKLVEEIKLVLGPERRSNVLKEDLDHMPFLKATILEVLRRHPPAHMVIPHRAGLDIEIGGYMIPKNAAINVLVADIGRDPNVWEAPMEFNPDRFLVKSGLGQDEKISVSFDVAGRKEIKMMPFGVGRRMCPGNVLARKNLEYMVANLVWHFEWKAIDGEVVDLDEKEVFTIMMKNPLRALISPKL</sequence>
<keyword evidence="7" id="KW-0503">Monooxygenase</keyword>
<name>A0A803N3P9_CHEQI</name>
<evidence type="ECO:0000256" key="4">
    <source>
        <dbReference type="ARBA" id="ARBA00022989"/>
    </source>
</evidence>
<dbReference type="GeneID" id="110704654"/>
<dbReference type="OMA" id="TELEWTM"/>
<dbReference type="SUPFAM" id="SSF48264">
    <property type="entry name" value="Cytochrome P450"/>
    <property type="match status" value="1"/>
</dbReference>
<dbReference type="PANTHER" id="PTHR24298:SF800">
    <property type="entry name" value="CYTOCHROME P450 89A2-RELATED"/>
    <property type="match status" value="1"/>
</dbReference>
<dbReference type="InterPro" id="IPR051103">
    <property type="entry name" value="Plant_metabolite_P450s"/>
</dbReference>
<keyword evidence="6 7" id="KW-0349">Heme</keyword>
<dbReference type="AlphaFoldDB" id="A0A803N3P9"/>
<evidence type="ECO:0000256" key="7">
    <source>
        <dbReference type="RuleBase" id="RU000461"/>
    </source>
</evidence>
<dbReference type="GO" id="GO:0016020">
    <property type="term" value="C:membrane"/>
    <property type="evidence" value="ECO:0007669"/>
    <property type="project" value="UniProtKB-SubCell"/>
</dbReference>
<dbReference type="InterPro" id="IPR017972">
    <property type="entry name" value="Cyt_P450_CS"/>
</dbReference>
<dbReference type="GO" id="GO:0020037">
    <property type="term" value="F:heme binding"/>
    <property type="evidence" value="ECO:0007669"/>
    <property type="project" value="InterPro"/>
</dbReference>
<reference evidence="8" key="2">
    <citation type="submission" date="2021-03" db="UniProtKB">
        <authorList>
            <consortium name="EnsemblPlants"/>
        </authorList>
    </citation>
    <scope>IDENTIFICATION</scope>
</reference>
<dbReference type="KEGG" id="cqi:110704654"/>
<evidence type="ECO:0008006" key="10">
    <source>
        <dbReference type="Google" id="ProtNLM"/>
    </source>
</evidence>
<dbReference type="PANTHER" id="PTHR24298">
    <property type="entry name" value="FLAVONOID 3'-MONOOXYGENASE-RELATED"/>
    <property type="match status" value="1"/>
</dbReference>
<evidence type="ECO:0000256" key="1">
    <source>
        <dbReference type="ARBA" id="ARBA00004167"/>
    </source>
</evidence>
<dbReference type="RefSeq" id="XP_021738165.1">
    <property type="nucleotide sequence ID" value="XM_021882473.1"/>
</dbReference>
<reference evidence="8" key="1">
    <citation type="journal article" date="2017" name="Nature">
        <title>The genome of Chenopodium quinoa.</title>
        <authorList>
            <person name="Jarvis D.E."/>
            <person name="Ho Y.S."/>
            <person name="Lightfoot D.J."/>
            <person name="Schmoeckel S.M."/>
            <person name="Li B."/>
            <person name="Borm T.J.A."/>
            <person name="Ohyanagi H."/>
            <person name="Mineta K."/>
            <person name="Michell C.T."/>
            <person name="Saber N."/>
            <person name="Kharbatia N.M."/>
            <person name="Rupper R.R."/>
            <person name="Sharp A.R."/>
            <person name="Dally N."/>
            <person name="Boughton B.A."/>
            <person name="Woo Y.H."/>
            <person name="Gao G."/>
            <person name="Schijlen E.G.W.M."/>
            <person name="Guo X."/>
            <person name="Momin A.A."/>
            <person name="Negrao S."/>
            <person name="Al-Babili S."/>
            <person name="Gehring C."/>
            <person name="Roessner U."/>
            <person name="Jung C."/>
            <person name="Murphy K."/>
            <person name="Arold S.T."/>
            <person name="Gojobori T."/>
            <person name="van der Linden C.G."/>
            <person name="van Loo E.N."/>
            <person name="Jellen E.N."/>
            <person name="Maughan P.J."/>
            <person name="Tester M."/>
        </authorList>
    </citation>
    <scope>NUCLEOTIDE SEQUENCE [LARGE SCALE GENOMIC DNA]</scope>
    <source>
        <strain evidence="8">cv. PI 614886</strain>
    </source>
</reference>
<dbReference type="Proteomes" id="UP000596660">
    <property type="component" value="Unplaced"/>
</dbReference>
<dbReference type="EnsemblPlants" id="AUR62039928-RA">
    <property type="protein sequence ID" value="AUR62039928-RA:cds"/>
    <property type="gene ID" value="AUR62039928"/>
</dbReference>
<comment type="similarity">
    <text evidence="7">Belongs to the cytochrome P450 family.</text>
</comment>
<keyword evidence="4" id="KW-1133">Transmembrane helix</keyword>
<dbReference type="InterPro" id="IPR001128">
    <property type="entry name" value="Cyt_P450"/>
</dbReference>